<dbReference type="EMBL" id="JBBUTG010000011">
    <property type="protein sequence ID" value="MEK8032661.1"/>
    <property type="molecule type" value="Genomic_DNA"/>
</dbReference>
<evidence type="ECO:0000313" key="3">
    <source>
        <dbReference type="EMBL" id="MEK8032661.1"/>
    </source>
</evidence>
<sequence>MKLSSAIPRLMGGLLCAMALALPAAAVEVEGVKLDETAKVAGKDLKLNGAGVRTRAIFKVYVMGLYLPEKKKTPAEVLAVDGPRRFTLVMLRDVSGEDFGEAFMSGINKNTDKAEKSKLVSQMAKFGEIFTTQGSLKKGDTLITDWVPGTGTVMTLNGKSVSEPLPDLAFYNALLKIWLGDKPADTTLKPLLLGEKAS</sequence>
<dbReference type="PANTHER" id="PTHR47698:SF2">
    <property type="entry name" value="FATTY-ACID-BINDING PROTEIN 3, CHLOROPLASTIC"/>
    <property type="match status" value="1"/>
</dbReference>
<dbReference type="SUPFAM" id="SSF54626">
    <property type="entry name" value="Chalcone isomerase"/>
    <property type="match status" value="1"/>
</dbReference>
<accession>A0ABU9BS24</accession>
<protein>
    <submittedName>
        <fullName evidence="3">Chalcone isomerase family protein</fullName>
    </submittedName>
</protein>
<dbReference type="InterPro" id="IPR036298">
    <property type="entry name" value="Chalcone_isomerase_sf"/>
</dbReference>
<dbReference type="GO" id="GO:0016853">
    <property type="term" value="F:isomerase activity"/>
    <property type="evidence" value="ECO:0007669"/>
    <property type="project" value="UniProtKB-KW"/>
</dbReference>
<dbReference type="InterPro" id="IPR016088">
    <property type="entry name" value="Chalcone_isomerase_3-sand"/>
</dbReference>
<dbReference type="PANTHER" id="PTHR47698">
    <property type="entry name" value="FATTY-ACID-BINDING PROTEIN 3, CHLOROPLASTIC"/>
    <property type="match status" value="1"/>
</dbReference>
<keyword evidence="3" id="KW-0413">Isomerase</keyword>
<dbReference type="InterPro" id="IPR016087">
    <property type="entry name" value="Chalcone_isomerase"/>
</dbReference>
<organism evidence="3 4">
    <name type="scientific">Ideonella lacteola</name>
    <dbReference type="NCBI Taxonomy" id="2984193"/>
    <lineage>
        <taxon>Bacteria</taxon>
        <taxon>Pseudomonadati</taxon>
        <taxon>Pseudomonadota</taxon>
        <taxon>Betaproteobacteria</taxon>
        <taxon>Burkholderiales</taxon>
        <taxon>Sphaerotilaceae</taxon>
        <taxon>Ideonella</taxon>
    </lineage>
</organism>
<feature type="domain" description="Chalcone isomerase" evidence="2">
    <location>
        <begin position="26"/>
        <end position="194"/>
    </location>
</feature>
<proteinExistence type="predicted"/>
<dbReference type="Proteomes" id="UP001371218">
    <property type="component" value="Unassembled WGS sequence"/>
</dbReference>
<name>A0ABU9BS24_9BURK</name>
<dbReference type="Pfam" id="PF16036">
    <property type="entry name" value="Chalcone_3"/>
    <property type="match status" value="1"/>
</dbReference>
<feature type="signal peptide" evidence="1">
    <location>
        <begin position="1"/>
        <end position="26"/>
    </location>
</feature>
<gene>
    <name evidence="3" type="ORF">AACH06_17720</name>
</gene>
<evidence type="ECO:0000256" key="1">
    <source>
        <dbReference type="SAM" id="SignalP"/>
    </source>
</evidence>
<dbReference type="RefSeq" id="WP_341427078.1">
    <property type="nucleotide sequence ID" value="NZ_JBBUTG010000011.1"/>
</dbReference>
<evidence type="ECO:0000313" key="4">
    <source>
        <dbReference type="Proteomes" id="UP001371218"/>
    </source>
</evidence>
<keyword evidence="1" id="KW-0732">Signal</keyword>
<feature type="chain" id="PRO_5046041882" evidence="1">
    <location>
        <begin position="27"/>
        <end position="198"/>
    </location>
</feature>
<reference evidence="3 4" key="1">
    <citation type="submission" date="2024-04" db="EMBL/GenBank/DDBJ databases">
        <title>Novel species of the genus Ideonella isolated from streams.</title>
        <authorList>
            <person name="Lu H."/>
        </authorList>
    </citation>
    <scope>NUCLEOTIDE SEQUENCE [LARGE SCALE GENOMIC DNA]</scope>
    <source>
        <strain evidence="3 4">DXS29W</strain>
    </source>
</reference>
<keyword evidence="4" id="KW-1185">Reference proteome</keyword>
<evidence type="ECO:0000259" key="2">
    <source>
        <dbReference type="Pfam" id="PF16036"/>
    </source>
</evidence>
<dbReference type="Gene3D" id="3.50.70.10">
    <property type="match status" value="1"/>
</dbReference>
<comment type="caution">
    <text evidence="3">The sequence shown here is derived from an EMBL/GenBank/DDBJ whole genome shotgun (WGS) entry which is preliminary data.</text>
</comment>